<proteinExistence type="predicted"/>
<dbReference type="Gene3D" id="3.40.50.300">
    <property type="entry name" value="P-loop containing nucleotide triphosphate hydrolases"/>
    <property type="match status" value="1"/>
</dbReference>
<dbReference type="AlphaFoldDB" id="K9Y2Q9"/>
<gene>
    <name evidence="3" type="ordered locus">Sta7437_4889</name>
</gene>
<dbReference type="EMBL" id="CP003655">
    <property type="protein sequence ID" value="AFZ38317.1"/>
    <property type="molecule type" value="Genomic_DNA"/>
</dbReference>
<dbReference type="RefSeq" id="WP_015195693.1">
    <property type="nucleotide sequence ID" value="NC_019749.1"/>
</dbReference>
<dbReference type="PATRIC" id="fig|111780.3.peg.5055"/>
<name>K9Y2Q9_STAC7</name>
<keyword evidence="4" id="KW-1185">Reference proteome</keyword>
<evidence type="ECO:0000256" key="1">
    <source>
        <dbReference type="SAM" id="Coils"/>
    </source>
</evidence>
<dbReference type="SUPFAM" id="SSF52540">
    <property type="entry name" value="P-loop containing nucleoside triphosphate hydrolases"/>
    <property type="match status" value="1"/>
</dbReference>
<dbReference type="OrthoDB" id="530015at2"/>
<keyword evidence="1" id="KW-0175">Coiled coil</keyword>
<reference evidence="4" key="1">
    <citation type="journal article" date="2013" name="Proc. Natl. Acad. Sci. U.S.A.">
        <title>Improving the coverage of the cyanobacterial phylum using diversity-driven genome sequencing.</title>
        <authorList>
            <person name="Shih P.M."/>
            <person name="Wu D."/>
            <person name="Latifi A."/>
            <person name="Axen S.D."/>
            <person name="Fewer D.P."/>
            <person name="Talla E."/>
            <person name="Calteau A."/>
            <person name="Cai F."/>
            <person name="Tandeau de Marsac N."/>
            <person name="Rippka R."/>
            <person name="Herdman M."/>
            <person name="Sivonen K."/>
            <person name="Coursin T."/>
            <person name="Laurent T."/>
            <person name="Goodwin L."/>
            <person name="Nolan M."/>
            <person name="Davenport K.W."/>
            <person name="Han C.S."/>
            <person name="Rubin E.M."/>
            <person name="Eisen J.A."/>
            <person name="Woyke T."/>
            <person name="Gugger M."/>
            <person name="Kerfeld C.A."/>
        </authorList>
    </citation>
    <scope>NUCLEOTIDE SEQUENCE [LARGE SCALE GENOMIC DNA]</scope>
    <source>
        <strain evidence="4">ATCC 29371 / PCC 7437</strain>
        <plasmid evidence="4">Plasmid pSTA7437.02</plasmid>
    </source>
</reference>
<dbReference type="Proteomes" id="UP000010473">
    <property type="component" value="Plasmid pSTA7437.02"/>
</dbReference>
<keyword evidence="3" id="KW-0614">Plasmid</keyword>
<evidence type="ECO:0000313" key="4">
    <source>
        <dbReference type="Proteomes" id="UP000010473"/>
    </source>
</evidence>
<feature type="coiled-coil region" evidence="1">
    <location>
        <begin position="410"/>
        <end position="466"/>
    </location>
</feature>
<dbReference type="HOGENOM" id="CLU_017620_0_0_3"/>
<dbReference type="InterPro" id="IPR045063">
    <property type="entry name" value="Dynamin_N"/>
</dbReference>
<dbReference type="InterPro" id="IPR027417">
    <property type="entry name" value="P-loop_NTPase"/>
</dbReference>
<sequence>MALEKSQIINDIISKRKTTAAEPKQKQEKLKSLEASLRKLKTQKQTLLEKPGITPKLIERLKQINFSVLIEEAIQEQQVWENLWKRFERNSINIGVVGLARQGKSTFLQAVSGLTDNEIPSSDGQPCTTVQSNIFHSEGITSGVVHFHSEKSFLEEVIEPYYQALGFPNPPQTLTQFRNVSLPSMPINHGQLAKIESLYKHLKDEYHLNFDKYANSLKPEKWRKEIAQSEIKQYVSQEYDSNSNPKFFNHLAVEKVEVSCSFPKVDVQQIALVDMPGLGDTRLGDAERMISALSQDVDFILFIRRPNKMGDFWGEKDINLYDTASKALEEKLPLEEWSFMLLNYDGENRQRCKDFENTREQKGIRVKQCLTANCNNSIEANQVLEQVLEYLVENIVRLDRQYISASLSSLKSLQSKVEQELTRAKELIEDYGDGHAEYVSFRENLVKQLYEKIEDFREKTRLLKDQPSKEFINQVDIAITNCQDNPGFPSSEEIKVWIKKEGIPNEPHFRAIQQMRATFLQHFHFLEIELKDFLNKTKLEIVEIFVDLGLGNLNNKQGLESLKAMANELNDSFPKLKLGFKFLASFEISYRGFLQSKVWQEISDNSIFPLPLGQPFNGSFGNVEDIILDLKQRHQKAIIICQETLKNLALSITNVQISMVEEFADHITRAKDIEQEWDILLGKYRSQVWTEFKDLEERKELQQQWNSLVKEAFLENQKLN</sequence>
<dbReference type="KEGG" id="scs:Sta7437_4889"/>
<evidence type="ECO:0000259" key="2">
    <source>
        <dbReference type="Pfam" id="PF00350"/>
    </source>
</evidence>
<accession>K9Y2Q9</accession>
<organism evidence="3 4">
    <name type="scientific">Stanieria cyanosphaera (strain ATCC 29371 / PCC 7437)</name>
    <dbReference type="NCBI Taxonomy" id="111780"/>
    <lineage>
        <taxon>Bacteria</taxon>
        <taxon>Bacillati</taxon>
        <taxon>Cyanobacteriota</taxon>
        <taxon>Cyanophyceae</taxon>
        <taxon>Pleurocapsales</taxon>
        <taxon>Dermocarpellaceae</taxon>
        <taxon>Stanieria</taxon>
    </lineage>
</organism>
<evidence type="ECO:0000313" key="3">
    <source>
        <dbReference type="EMBL" id="AFZ38317.1"/>
    </source>
</evidence>
<protein>
    <recommendedName>
        <fullName evidence="2">Dynamin N-terminal domain-containing protein</fullName>
    </recommendedName>
</protein>
<geneLocation type="plasmid" evidence="3 4">
    <name>pSTA7437.02</name>
</geneLocation>
<dbReference type="Pfam" id="PF00350">
    <property type="entry name" value="Dynamin_N"/>
    <property type="match status" value="1"/>
</dbReference>
<feature type="domain" description="Dynamin N-terminal" evidence="2">
    <location>
        <begin position="94"/>
        <end position="305"/>
    </location>
</feature>